<feature type="signal peptide" evidence="2">
    <location>
        <begin position="1"/>
        <end position="22"/>
    </location>
</feature>
<dbReference type="Proteomes" id="UP000319004">
    <property type="component" value="Chromosome"/>
</dbReference>
<reference evidence="4 5" key="1">
    <citation type="submission" date="2019-03" db="EMBL/GenBank/DDBJ databases">
        <title>Deep-cultivation of Planctomycetes and their phenomic and genomic characterization uncovers novel biology.</title>
        <authorList>
            <person name="Wiegand S."/>
            <person name="Jogler M."/>
            <person name="Boedeker C."/>
            <person name="Pinto D."/>
            <person name="Vollmers J."/>
            <person name="Rivas-Marin E."/>
            <person name="Kohn T."/>
            <person name="Peeters S.H."/>
            <person name="Heuer A."/>
            <person name="Rast P."/>
            <person name="Oberbeckmann S."/>
            <person name="Bunk B."/>
            <person name="Jeske O."/>
            <person name="Meyerdierks A."/>
            <person name="Storesund J.E."/>
            <person name="Kallscheuer N."/>
            <person name="Luecker S."/>
            <person name="Lage O.M."/>
            <person name="Pohl T."/>
            <person name="Merkel B.J."/>
            <person name="Hornburger P."/>
            <person name="Mueller R.-W."/>
            <person name="Bruemmer F."/>
            <person name="Labrenz M."/>
            <person name="Spormann A.M."/>
            <person name="Op den Camp H."/>
            <person name="Overmann J."/>
            <person name="Amann R."/>
            <person name="Jetten M.S.M."/>
            <person name="Mascher T."/>
            <person name="Medema M.H."/>
            <person name="Devos D.P."/>
            <person name="Kaster A.-K."/>
            <person name="Ovreas L."/>
            <person name="Rohde M."/>
            <person name="Galperin M.Y."/>
            <person name="Jogler C."/>
        </authorList>
    </citation>
    <scope>NUCLEOTIDE SEQUENCE [LARGE SCALE GENOMIC DNA]</scope>
    <source>
        <strain evidence="4 5">Enr13</strain>
    </source>
</reference>
<dbReference type="InterPro" id="IPR049492">
    <property type="entry name" value="BD-FAE-like_dom"/>
</dbReference>
<keyword evidence="1 4" id="KW-0378">Hydrolase</keyword>
<protein>
    <submittedName>
        <fullName evidence="4">Acetylxylan esterase</fullName>
        <ecNumber evidence="4">3.1.1.72</ecNumber>
    </submittedName>
</protein>
<accession>A0A518HIR1</accession>
<keyword evidence="5" id="KW-1185">Reference proteome</keyword>
<evidence type="ECO:0000256" key="1">
    <source>
        <dbReference type="ARBA" id="ARBA00022801"/>
    </source>
</evidence>
<dbReference type="PANTHER" id="PTHR48081:SF6">
    <property type="entry name" value="PEPTIDASE S9 PROLYL OLIGOPEPTIDASE CATALYTIC DOMAIN-CONTAINING PROTEIN"/>
    <property type="match status" value="1"/>
</dbReference>
<organism evidence="4 5">
    <name type="scientific">Stieleria neptunia</name>
    <dbReference type="NCBI Taxonomy" id="2527979"/>
    <lineage>
        <taxon>Bacteria</taxon>
        <taxon>Pseudomonadati</taxon>
        <taxon>Planctomycetota</taxon>
        <taxon>Planctomycetia</taxon>
        <taxon>Pirellulales</taxon>
        <taxon>Pirellulaceae</taxon>
        <taxon>Stieleria</taxon>
    </lineage>
</organism>
<dbReference type="InterPro" id="IPR050300">
    <property type="entry name" value="GDXG_lipolytic_enzyme"/>
</dbReference>
<gene>
    <name evidence="4" type="primary">axeA1_1</name>
    <name evidence="4" type="ORF">Enr13x_05720</name>
</gene>
<dbReference type="RefSeq" id="WP_145384561.1">
    <property type="nucleotide sequence ID" value="NZ_CP037423.1"/>
</dbReference>
<dbReference type="OrthoDB" id="9794725at2"/>
<dbReference type="KEGG" id="snep:Enr13x_05720"/>
<name>A0A518HIR1_9BACT</name>
<evidence type="ECO:0000313" key="4">
    <source>
        <dbReference type="EMBL" id="QDV40736.1"/>
    </source>
</evidence>
<dbReference type="PANTHER" id="PTHR48081">
    <property type="entry name" value="AB HYDROLASE SUPERFAMILY PROTEIN C4A8.06C"/>
    <property type="match status" value="1"/>
</dbReference>
<dbReference type="Gene3D" id="3.40.50.1820">
    <property type="entry name" value="alpha/beta hydrolase"/>
    <property type="match status" value="1"/>
</dbReference>
<dbReference type="GO" id="GO:0046555">
    <property type="term" value="F:acetylxylan esterase activity"/>
    <property type="evidence" value="ECO:0007669"/>
    <property type="project" value="UniProtKB-EC"/>
</dbReference>
<evidence type="ECO:0000313" key="5">
    <source>
        <dbReference type="Proteomes" id="UP000319004"/>
    </source>
</evidence>
<dbReference type="SUPFAM" id="SSF53474">
    <property type="entry name" value="alpha/beta-Hydrolases"/>
    <property type="match status" value="1"/>
</dbReference>
<feature type="domain" description="BD-FAE-like" evidence="3">
    <location>
        <begin position="66"/>
        <end position="167"/>
    </location>
</feature>
<evidence type="ECO:0000256" key="2">
    <source>
        <dbReference type="SAM" id="SignalP"/>
    </source>
</evidence>
<dbReference type="EMBL" id="CP037423">
    <property type="protein sequence ID" value="QDV40736.1"/>
    <property type="molecule type" value="Genomic_DNA"/>
</dbReference>
<dbReference type="Pfam" id="PF20434">
    <property type="entry name" value="BD-FAE"/>
    <property type="match status" value="1"/>
</dbReference>
<sequence length="292" mass="31830" precursor="true">MLHLPTRFMSLAAIFVGSICFAADPIDIWPALAPGETTRSVGQALPPRPVGKGNVTRIAGVTRPTLQVYRPKKPNGTGVVILPGGGFSYVVPDLEGSEAAEWLNSLGVTAFVLNYRTKNDPAQVGWRRPVQDIRRAMAVLRSQAEHWKLKPDRIGLLGFSAGGQVAARFMSDPTTLTYDRVDSIDDVDPRPDFAMLVYPWRMYDAATDGFVDGINVPATAPPTFLVHTHDDNSTALGTVLYYMQLKKHNIAAELHVFGNGGHGYGIRPVEGSLISTWPSQAANFLRSQSFVE</sequence>
<dbReference type="InterPro" id="IPR029058">
    <property type="entry name" value="AB_hydrolase_fold"/>
</dbReference>
<dbReference type="AlphaFoldDB" id="A0A518HIR1"/>
<keyword evidence="2" id="KW-0732">Signal</keyword>
<evidence type="ECO:0000259" key="3">
    <source>
        <dbReference type="Pfam" id="PF20434"/>
    </source>
</evidence>
<proteinExistence type="predicted"/>
<feature type="chain" id="PRO_5022043609" evidence="2">
    <location>
        <begin position="23"/>
        <end position="292"/>
    </location>
</feature>
<dbReference type="EC" id="3.1.1.72" evidence="4"/>